<keyword evidence="4" id="KW-1185">Reference proteome</keyword>
<reference evidence="3 4" key="1">
    <citation type="journal article" date="2009" name="Science">
        <title>Green evolution and dynamic adaptations revealed by genomes of the marine picoeukaryotes Micromonas.</title>
        <authorList>
            <person name="Worden A.Z."/>
            <person name="Lee J.H."/>
            <person name="Mock T."/>
            <person name="Rouze P."/>
            <person name="Simmons M.P."/>
            <person name="Aerts A.L."/>
            <person name="Allen A.E."/>
            <person name="Cuvelier M.L."/>
            <person name="Derelle E."/>
            <person name="Everett M.V."/>
            <person name="Foulon E."/>
            <person name="Grimwood J."/>
            <person name="Gundlach H."/>
            <person name="Henrissat B."/>
            <person name="Napoli C."/>
            <person name="McDonald S.M."/>
            <person name="Parker M.S."/>
            <person name="Rombauts S."/>
            <person name="Salamov A."/>
            <person name="Von Dassow P."/>
            <person name="Badger J.H."/>
            <person name="Coutinho P.M."/>
            <person name="Demir E."/>
            <person name="Dubchak I."/>
            <person name="Gentemann C."/>
            <person name="Eikrem W."/>
            <person name="Gready J.E."/>
            <person name="John U."/>
            <person name="Lanier W."/>
            <person name="Lindquist E.A."/>
            <person name="Lucas S."/>
            <person name="Mayer K.F."/>
            <person name="Moreau H."/>
            <person name="Not F."/>
            <person name="Otillar R."/>
            <person name="Panaud O."/>
            <person name="Pangilinan J."/>
            <person name="Paulsen I."/>
            <person name="Piegu B."/>
            <person name="Poliakov A."/>
            <person name="Robbens S."/>
            <person name="Schmutz J."/>
            <person name="Toulza E."/>
            <person name="Wyss T."/>
            <person name="Zelensky A."/>
            <person name="Zhou K."/>
            <person name="Armbrust E.V."/>
            <person name="Bhattacharya D."/>
            <person name="Goodenough U.W."/>
            <person name="Van de Peer Y."/>
            <person name="Grigoriev I.V."/>
        </authorList>
    </citation>
    <scope>NUCLEOTIDE SEQUENCE [LARGE SCALE GENOMIC DNA]</scope>
    <source>
        <strain evidence="3 4">CCMP1545</strain>
    </source>
</reference>
<gene>
    <name evidence="3" type="ORF">MICPUCDRAFT_71065</name>
</gene>
<feature type="domain" description="PsbP C-terminal" evidence="2">
    <location>
        <begin position="215"/>
        <end position="333"/>
    </location>
</feature>
<feature type="region of interest" description="Disordered" evidence="1">
    <location>
        <begin position="1"/>
        <end position="80"/>
    </location>
</feature>
<dbReference type="KEGG" id="mpp:MICPUCDRAFT_71065"/>
<dbReference type="SUPFAM" id="SSF55724">
    <property type="entry name" value="Mog1p/PsbP-like"/>
    <property type="match status" value="1"/>
</dbReference>
<dbReference type="EMBL" id="GG663741">
    <property type="protein sequence ID" value="EEH55856.1"/>
    <property type="molecule type" value="Genomic_DNA"/>
</dbReference>
<dbReference type="OrthoDB" id="498266at2759"/>
<dbReference type="PANTHER" id="PTHR31407">
    <property type="match status" value="1"/>
</dbReference>
<dbReference type="GO" id="GO:0019898">
    <property type="term" value="C:extrinsic component of membrane"/>
    <property type="evidence" value="ECO:0007669"/>
    <property type="project" value="InterPro"/>
</dbReference>
<organism evidence="4">
    <name type="scientific">Micromonas pusilla (strain CCMP1545)</name>
    <name type="common">Picoplanktonic green alga</name>
    <dbReference type="NCBI Taxonomy" id="564608"/>
    <lineage>
        <taxon>Eukaryota</taxon>
        <taxon>Viridiplantae</taxon>
        <taxon>Chlorophyta</taxon>
        <taxon>Mamiellophyceae</taxon>
        <taxon>Mamiellales</taxon>
        <taxon>Mamiellaceae</taxon>
        <taxon>Micromonas</taxon>
    </lineage>
</organism>
<name>C1MWC9_MICPC</name>
<feature type="compositionally biased region" description="Low complexity" evidence="1">
    <location>
        <begin position="8"/>
        <end position="68"/>
    </location>
</feature>
<dbReference type="GO" id="GO:0009654">
    <property type="term" value="C:photosystem II oxygen evolving complex"/>
    <property type="evidence" value="ECO:0007669"/>
    <property type="project" value="InterPro"/>
</dbReference>
<dbReference type="PANTHER" id="PTHR31407:SF16">
    <property type="entry name" value="PSBP DOMAIN-CONTAINING PROTEIN 7, CHLOROPLASTIC"/>
    <property type="match status" value="1"/>
</dbReference>
<sequence length="353" mass="36232">MASRAMTSASAAASARRPARASSSSSSSRPPARSAASAARAPARVVVASSSSSSSSSSRRRVAAAAASRPRDAADATVDPEVAREVVVVVARRRALVAAASALASAAASTSTRFASSRAAADDDDDDEDAAQAEIEAAMNSVLSSNSGEATFPPRVMFANTSPSVAPCYFRASSLWSVPGPPAETPTTSSWRDIADPVNGVVIVNATAYVTRGFADASGARSIADLGKPENVDVAKALGLDAIDDSYRRADLLGAAKRVDATTGDVYYDYELVASPPPKSCPSAVGCLYPEHIYLLSATIKDGTLYVFSVDAFPENWRAGAQTIKRLRSSFAVGAPEENEGTGAGAEAEATVT</sequence>
<evidence type="ECO:0000256" key="1">
    <source>
        <dbReference type="SAM" id="MobiDB-lite"/>
    </source>
</evidence>
<accession>C1MWC9</accession>
<dbReference type="RefSeq" id="XP_003059904.1">
    <property type="nucleotide sequence ID" value="XM_003059858.1"/>
</dbReference>
<dbReference type="InterPro" id="IPR016123">
    <property type="entry name" value="Mog1/PsbP_a/b/a-sand"/>
</dbReference>
<protein>
    <submittedName>
        <fullName evidence="3">Predicted protein</fullName>
    </submittedName>
</protein>
<proteinExistence type="predicted"/>
<dbReference type="Proteomes" id="UP000001876">
    <property type="component" value="Unassembled WGS sequence"/>
</dbReference>
<dbReference type="GO" id="GO:0015979">
    <property type="term" value="P:photosynthesis"/>
    <property type="evidence" value="ECO:0007669"/>
    <property type="project" value="InterPro"/>
</dbReference>
<evidence type="ECO:0000313" key="3">
    <source>
        <dbReference type="EMBL" id="EEH55856.1"/>
    </source>
</evidence>
<dbReference type="eggNOG" id="ENOG502SS7Y">
    <property type="taxonomic scope" value="Eukaryota"/>
</dbReference>
<dbReference type="Gene3D" id="3.40.1000.10">
    <property type="entry name" value="Mog1/PsbP, alpha/beta/alpha sandwich"/>
    <property type="match status" value="1"/>
</dbReference>
<evidence type="ECO:0000259" key="2">
    <source>
        <dbReference type="Pfam" id="PF01789"/>
    </source>
</evidence>
<dbReference type="GO" id="GO:0005509">
    <property type="term" value="F:calcium ion binding"/>
    <property type="evidence" value="ECO:0007669"/>
    <property type="project" value="InterPro"/>
</dbReference>
<dbReference type="GeneID" id="9685343"/>
<dbReference type="AlphaFoldDB" id="C1MWC9"/>
<dbReference type="OMA" id="ARIDTRC"/>
<evidence type="ECO:0000313" key="4">
    <source>
        <dbReference type="Proteomes" id="UP000001876"/>
    </source>
</evidence>
<dbReference type="InterPro" id="IPR002683">
    <property type="entry name" value="PsbP_C"/>
</dbReference>
<dbReference type="Pfam" id="PF01789">
    <property type="entry name" value="PsbP"/>
    <property type="match status" value="1"/>
</dbReference>